<dbReference type="EMBL" id="JAOANI010000019">
    <property type="protein sequence ID" value="MCT7359892.1"/>
    <property type="molecule type" value="Genomic_DNA"/>
</dbReference>
<dbReference type="GO" id="GO:0030151">
    <property type="term" value="F:molybdenum ion binding"/>
    <property type="evidence" value="ECO:0007669"/>
    <property type="project" value="InterPro"/>
</dbReference>
<proteinExistence type="predicted"/>
<dbReference type="PANTHER" id="PTHR14237">
    <property type="entry name" value="MOLYBDOPTERIN COFACTOR SULFURASE MOSC"/>
    <property type="match status" value="1"/>
</dbReference>
<dbReference type="InterPro" id="IPR011037">
    <property type="entry name" value="Pyrv_Knase-like_insert_dom_sf"/>
</dbReference>
<feature type="domain" description="MOSC" evidence="1">
    <location>
        <begin position="123"/>
        <end position="263"/>
    </location>
</feature>
<keyword evidence="3" id="KW-1185">Reference proteome</keyword>
<accession>A0A9X2WHJ7</accession>
<dbReference type="Pfam" id="PF03476">
    <property type="entry name" value="MOSC_N"/>
    <property type="match status" value="1"/>
</dbReference>
<comment type="caution">
    <text evidence="2">The sequence shown here is derived from an EMBL/GenBank/DDBJ whole genome shotgun (WGS) entry which is preliminary data.</text>
</comment>
<evidence type="ECO:0000259" key="1">
    <source>
        <dbReference type="PROSITE" id="PS51340"/>
    </source>
</evidence>
<dbReference type="GO" id="GO:0030170">
    <property type="term" value="F:pyridoxal phosphate binding"/>
    <property type="evidence" value="ECO:0007669"/>
    <property type="project" value="InterPro"/>
</dbReference>
<dbReference type="SUPFAM" id="SSF141673">
    <property type="entry name" value="MOSC N-terminal domain-like"/>
    <property type="match status" value="1"/>
</dbReference>
<dbReference type="AlphaFoldDB" id="A0A9X2WHJ7"/>
<organism evidence="2 3">
    <name type="scientific">Thalassolituus pacificus</name>
    <dbReference type="NCBI Taxonomy" id="2975440"/>
    <lineage>
        <taxon>Bacteria</taxon>
        <taxon>Pseudomonadati</taxon>
        <taxon>Pseudomonadota</taxon>
        <taxon>Gammaproteobacteria</taxon>
        <taxon>Oceanospirillales</taxon>
        <taxon>Oceanospirillaceae</taxon>
        <taxon>Thalassolituus</taxon>
    </lineage>
</organism>
<dbReference type="Proteomes" id="UP001147830">
    <property type="component" value="Unassembled WGS sequence"/>
</dbReference>
<protein>
    <submittedName>
        <fullName evidence="2">MOSC N-terminal beta barrel domain-containing protein</fullName>
    </submittedName>
</protein>
<dbReference type="InterPro" id="IPR005303">
    <property type="entry name" value="MOCOS_middle"/>
</dbReference>
<dbReference type="GO" id="GO:0003824">
    <property type="term" value="F:catalytic activity"/>
    <property type="evidence" value="ECO:0007669"/>
    <property type="project" value="InterPro"/>
</dbReference>
<dbReference type="RefSeq" id="WP_260976743.1">
    <property type="nucleotide sequence ID" value="NZ_JAOANI010000019.1"/>
</dbReference>
<dbReference type="PANTHER" id="PTHR14237:SF19">
    <property type="entry name" value="MITOCHONDRIAL AMIDOXIME REDUCING COMPONENT 1"/>
    <property type="match status" value="1"/>
</dbReference>
<dbReference type="Pfam" id="PF03473">
    <property type="entry name" value="MOSC"/>
    <property type="match status" value="1"/>
</dbReference>
<evidence type="ECO:0000313" key="2">
    <source>
        <dbReference type="EMBL" id="MCT7359892.1"/>
    </source>
</evidence>
<gene>
    <name evidence="2" type="ORF">NYR02_12805</name>
</gene>
<dbReference type="PROSITE" id="PS51340">
    <property type="entry name" value="MOSC"/>
    <property type="match status" value="1"/>
</dbReference>
<evidence type="ECO:0000313" key="3">
    <source>
        <dbReference type="Proteomes" id="UP001147830"/>
    </source>
</evidence>
<reference evidence="2" key="1">
    <citation type="journal article" date="2022" name="Front. Microbiol.">
        <title>Genome-based taxonomic rearrangement of Oceanobacter-related bacteria including the description of Thalassolituus hydrocarbonoclasticus sp. nov. and Thalassolituus pacificus sp. nov. and emended description of the genus Thalassolituus.</title>
        <authorList>
            <person name="Dong C."/>
            <person name="Wei L."/>
            <person name="Wang J."/>
            <person name="Lai Q."/>
            <person name="Huang Z."/>
            <person name="Shao Z."/>
        </authorList>
    </citation>
    <scope>NUCLEOTIDE SEQUENCE</scope>
    <source>
        <strain evidence="2">59MF3M-4</strain>
    </source>
</reference>
<sequence>MPTISRLFIYPIKSCAPVEVEQLIFDEYGPVGDRRFLLVDEQGGFITQRQQPKMAHIRPDLKASALMVAFAGKDTLEVPLREHAAVLQTVSVWSDTLPAEDCGDEAAAWFSDVLGIACRLVRLPADSQRQVDLRYAEPGQWVSFADGFPVLVTTESSLGALSERVGRELKMERFRPNVVLAGTAVFAEREWHSLLHKDGLLNICKPCQRCVIPTRSMETLEREGDVLDVLKELCRIDGKIIFGQNALVSGVQVLNIGDELVEHFKP</sequence>
<dbReference type="InterPro" id="IPR005302">
    <property type="entry name" value="MoCF_Sase_C"/>
</dbReference>
<reference evidence="2" key="2">
    <citation type="submission" date="2022-08" db="EMBL/GenBank/DDBJ databases">
        <authorList>
            <person name="Dong C."/>
        </authorList>
    </citation>
    <scope>NUCLEOTIDE SEQUENCE</scope>
    <source>
        <strain evidence="2">59MF3M-4</strain>
    </source>
</reference>
<name>A0A9X2WHJ7_9GAMM</name>
<dbReference type="SUPFAM" id="SSF50800">
    <property type="entry name" value="PK beta-barrel domain-like"/>
    <property type="match status" value="1"/>
</dbReference>